<reference evidence="9 10" key="1">
    <citation type="submission" date="2008-05" db="EMBL/GenBank/DDBJ databases">
        <title>Complete sequence of chromosome of Geobacter lovleyi SZ.</title>
        <authorList>
            <consortium name="US DOE Joint Genome Institute"/>
            <person name="Lucas S."/>
            <person name="Copeland A."/>
            <person name="Lapidus A."/>
            <person name="Glavina del Rio T."/>
            <person name="Dalin E."/>
            <person name="Tice H."/>
            <person name="Bruce D."/>
            <person name="Goodwin L."/>
            <person name="Pitluck S."/>
            <person name="Chertkov O."/>
            <person name="Meincke L."/>
            <person name="Brettin T."/>
            <person name="Detter J.C."/>
            <person name="Han C."/>
            <person name="Tapia R."/>
            <person name="Kuske C.R."/>
            <person name="Schmutz J."/>
            <person name="Larimer F."/>
            <person name="Land M."/>
            <person name="Hauser L."/>
            <person name="Kyrpides N."/>
            <person name="Mikhailova N."/>
            <person name="Sung Y."/>
            <person name="Fletcher K.E."/>
            <person name="Ritalahti K.M."/>
            <person name="Loeffler F.E."/>
            <person name="Richardson P."/>
        </authorList>
    </citation>
    <scope>NUCLEOTIDE SEQUENCE [LARGE SCALE GENOMIC DNA]</scope>
    <source>
        <strain evidence="10">ATCC BAA-1151 / DSM 17278 / SZ</strain>
    </source>
</reference>
<feature type="domain" description="Mce/MlaD" evidence="8">
    <location>
        <begin position="170"/>
        <end position="230"/>
    </location>
</feature>
<dbReference type="Proteomes" id="UP000002420">
    <property type="component" value="Chromosome"/>
</dbReference>
<dbReference type="PANTHER" id="PTHR30462">
    <property type="entry name" value="INTERMEMBRANE TRANSPORT PROTEIN PQIB-RELATED"/>
    <property type="match status" value="1"/>
</dbReference>
<dbReference type="EMBL" id="CP001089">
    <property type="protein sequence ID" value="ACD96948.1"/>
    <property type="molecule type" value="Genomic_DNA"/>
</dbReference>
<proteinExistence type="predicted"/>
<feature type="transmembrane region" description="Helical" evidence="7">
    <location>
        <begin position="31"/>
        <end position="52"/>
    </location>
</feature>
<sequence length="555" mass="61231">MSETVTNPGSAQTADIPEAIVDRRRHRSSQLIWLIPVVALIIGLSLGIKAYLEKGPTITISFKSGEGIEEGKTKIKYKDVQIGLVRDVSISSDRSSVVVTAEIERDAAEFMKADTRFWVVRARITGSSITGLGTLTGGTYIGMDVGSSQEDKTAFTGLETPPVVTMDVPGRQFVLHADDLGSLNVGSPIFYRHLQVGEVVSNELDQDGETILLRIFVRAPYDKYVRQNTRFWHASGIDFSLDANGVKINTESLLSVMMGGIAFQTPEDFEEYQQAEQNRHFTLFENREVAIKSPDSTVENYRLLFSESVRGLTVGAPVDLRGITVGEVTKIKAEIDPASKKVIMAVQIRFYPERVKPRSGATSDQRATVDSRKLLDAMVKQGFRAQLKSGNLLTGQLYVALDFFPGVPTARIDWHGNPPVLPTVSGNMAQLQASLTQIVQKLERLPLEELAGDARKTVQTLDTTLKSADKLLKNIDTSVVPETRLMMEDVRKTLDGANKALAEVKQTMSADAPLQVDLRDTLRELGRAAQSLRVLGDYLERNPEALLRGKKEDQR</sequence>
<evidence type="ECO:0000256" key="7">
    <source>
        <dbReference type="SAM" id="Phobius"/>
    </source>
</evidence>
<dbReference type="GO" id="GO:0005886">
    <property type="term" value="C:plasma membrane"/>
    <property type="evidence" value="ECO:0007669"/>
    <property type="project" value="UniProtKB-SubCell"/>
</dbReference>
<evidence type="ECO:0000256" key="6">
    <source>
        <dbReference type="ARBA" id="ARBA00023136"/>
    </source>
</evidence>
<keyword evidence="6 7" id="KW-0472">Membrane</keyword>
<dbReference type="InterPro" id="IPR051800">
    <property type="entry name" value="PqiA-PqiB_transport"/>
</dbReference>
<name>B3EAR5_TRIL1</name>
<evidence type="ECO:0000256" key="4">
    <source>
        <dbReference type="ARBA" id="ARBA00022692"/>
    </source>
</evidence>
<dbReference type="KEGG" id="glo:Glov_3242"/>
<dbReference type="eggNOG" id="COG3008">
    <property type="taxonomic scope" value="Bacteria"/>
</dbReference>
<keyword evidence="5 7" id="KW-1133">Transmembrane helix</keyword>
<evidence type="ECO:0000313" key="9">
    <source>
        <dbReference type="EMBL" id="ACD96948.1"/>
    </source>
</evidence>
<comment type="subcellular location">
    <subcellularLocation>
        <location evidence="1">Cell inner membrane</location>
    </subcellularLocation>
</comment>
<dbReference type="AlphaFoldDB" id="B3EAR5"/>
<dbReference type="Pfam" id="PF02470">
    <property type="entry name" value="MlaD"/>
    <property type="match status" value="3"/>
</dbReference>
<evidence type="ECO:0000256" key="2">
    <source>
        <dbReference type="ARBA" id="ARBA00022475"/>
    </source>
</evidence>
<dbReference type="RefSeq" id="WP_012471272.1">
    <property type="nucleotide sequence ID" value="NC_010814.1"/>
</dbReference>
<dbReference type="eggNOG" id="COG1463">
    <property type="taxonomic scope" value="Bacteria"/>
</dbReference>
<dbReference type="OrthoDB" id="9806984at2"/>
<dbReference type="InterPro" id="IPR003399">
    <property type="entry name" value="Mce/MlaD"/>
</dbReference>
<keyword evidence="2" id="KW-1003">Cell membrane</keyword>
<evidence type="ECO:0000259" key="8">
    <source>
        <dbReference type="Pfam" id="PF02470"/>
    </source>
</evidence>
<evidence type="ECO:0000256" key="3">
    <source>
        <dbReference type="ARBA" id="ARBA00022519"/>
    </source>
</evidence>
<dbReference type="PANTHER" id="PTHR30462:SF2">
    <property type="entry name" value="INTERMEMBRANE TRANSPORT PROTEIN PQIB"/>
    <property type="match status" value="1"/>
</dbReference>
<accession>B3EAR5</accession>
<feature type="domain" description="Mce/MlaD" evidence="8">
    <location>
        <begin position="55"/>
        <end position="145"/>
    </location>
</feature>
<protein>
    <submittedName>
        <fullName evidence="9">Mammalian cell entry related domain protein</fullName>
    </submittedName>
</protein>
<evidence type="ECO:0000256" key="5">
    <source>
        <dbReference type="ARBA" id="ARBA00022989"/>
    </source>
</evidence>
<dbReference type="HOGENOM" id="CLU_018765_3_0_7"/>
<keyword evidence="3" id="KW-0997">Cell inner membrane</keyword>
<feature type="domain" description="Mce/MlaD" evidence="8">
    <location>
        <begin position="301"/>
        <end position="403"/>
    </location>
</feature>
<organism evidence="9 10">
    <name type="scientific">Trichlorobacter lovleyi (strain ATCC BAA-1151 / DSM 17278 / SZ)</name>
    <name type="common">Geobacter lovleyi</name>
    <dbReference type="NCBI Taxonomy" id="398767"/>
    <lineage>
        <taxon>Bacteria</taxon>
        <taxon>Pseudomonadati</taxon>
        <taxon>Thermodesulfobacteriota</taxon>
        <taxon>Desulfuromonadia</taxon>
        <taxon>Geobacterales</taxon>
        <taxon>Geobacteraceae</taxon>
        <taxon>Trichlorobacter</taxon>
    </lineage>
</organism>
<keyword evidence="10" id="KW-1185">Reference proteome</keyword>
<evidence type="ECO:0000256" key="1">
    <source>
        <dbReference type="ARBA" id="ARBA00004533"/>
    </source>
</evidence>
<keyword evidence="4 7" id="KW-0812">Transmembrane</keyword>
<dbReference type="STRING" id="398767.Glov_3242"/>
<evidence type="ECO:0000313" key="10">
    <source>
        <dbReference type="Proteomes" id="UP000002420"/>
    </source>
</evidence>
<gene>
    <name evidence="9" type="ordered locus">Glov_3242</name>
</gene>